<feature type="transmembrane region" description="Helical" evidence="12">
    <location>
        <begin position="151"/>
        <end position="176"/>
    </location>
</feature>
<dbReference type="PANTHER" id="PTHR30485">
    <property type="entry name" value="NI/FE-HYDROGENASE 1 B-TYPE CYTOCHROME SUBUNIT"/>
    <property type="match status" value="1"/>
</dbReference>
<evidence type="ECO:0000256" key="2">
    <source>
        <dbReference type="ARBA" id="ARBA00008622"/>
    </source>
</evidence>
<protein>
    <submittedName>
        <fullName evidence="14">DUF4405 domain-containing protein</fullName>
    </submittedName>
</protein>
<dbReference type="PRINTS" id="PR00161">
    <property type="entry name" value="NIHGNASECYTB"/>
</dbReference>
<dbReference type="Pfam" id="PF01292">
    <property type="entry name" value="Ni_hydr_CYTB"/>
    <property type="match status" value="1"/>
</dbReference>
<dbReference type="InterPro" id="IPR016174">
    <property type="entry name" value="Di-haem_cyt_TM"/>
</dbReference>
<comment type="caution">
    <text evidence="14">The sequence shown here is derived from an EMBL/GenBank/DDBJ whole genome shotgun (WGS) entry which is preliminary data.</text>
</comment>
<evidence type="ECO:0000313" key="15">
    <source>
        <dbReference type="Proteomes" id="UP000738517"/>
    </source>
</evidence>
<dbReference type="SUPFAM" id="SSF81342">
    <property type="entry name" value="Transmembrane di-heme cytochromes"/>
    <property type="match status" value="1"/>
</dbReference>
<name>A0ABW9YNW0_9GAMM</name>
<evidence type="ECO:0000256" key="5">
    <source>
        <dbReference type="ARBA" id="ARBA00022617"/>
    </source>
</evidence>
<dbReference type="InterPro" id="IPR051542">
    <property type="entry name" value="Hydrogenase_cytochrome"/>
</dbReference>
<proteinExistence type="inferred from homology"/>
<evidence type="ECO:0000256" key="12">
    <source>
        <dbReference type="SAM" id="Phobius"/>
    </source>
</evidence>
<keyword evidence="7" id="KW-0479">Metal-binding</keyword>
<evidence type="ECO:0000313" key="14">
    <source>
        <dbReference type="EMBL" id="NBI55539.1"/>
    </source>
</evidence>
<keyword evidence="15" id="KW-1185">Reference proteome</keyword>
<feature type="transmembrane region" description="Helical" evidence="12">
    <location>
        <begin position="21"/>
        <end position="42"/>
    </location>
</feature>
<feature type="transmembrane region" description="Helical" evidence="12">
    <location>
        <begin position="116"/>
        <end position="139"/>
    </location>
</feature>
<comment type="subcellular location">
    <subcellularLocation>
        <location evidence="1">Cell membrane</location>
        <topology evidence="1">Multi-pass membrane protein</topology>
    </subcellularLocation>
</comment>
<keyword evidence="9 12" id="KW-1133">Transmembrane helix</keyword>
<keyword evidence="11 12" id="KW-0472">Membrane</keyword>
<dbReference type="Proteomes" id="UP000738517">
    <property type="component" value="Unassembled WGS sequence"/>
</dbReference>
<keyword evidence="6 12" id="KW-0812">Transmembrane</keyword>
<dbReference type="EMBL" id="RSEJ01000032">
    <property type="protein sequence ID" value="NBI55539.1"/>
    <property type="molecule type" value="Genomic_DNA"/>
</dbReference>
<keyword evidence="5" id="KW-0349">Heme</keyword>
<dbReference type="InterPro" id="IPR011577">
    <property type="entry name" value="Cyt_b561_bac/Ni-Hgenase"/>
</dbReference>
<keyword evidence="3" id="KW-0813">Transport</keyword>
<evidence type="ECO:0000256" key="7">
    <source>
        <dbReference type="ARBA" id="ARBA00022723"/>
    </source>
</evidence>
<reference evidence="14 15" key="1">
    <citation type="journal article" date="2017" name="Int. J. Syst. Evol. Microbiol.">
        <title>Photobacterium alginatilyticum sp. nov., a marine bacterium isolated from bottom seawater.</title>
        <authorList>
            <person name="Wang X."/>
            <person name="Wang Y."/>
            <person name="Yang X."/>
            <person name="Sun H."/>
            <person name="Li B."/>
            <person name="Zhang X.H."/>
        </authorList>
    </citation>
    <scope>NUCLEOTIDE SEQUENCE [LARGE SCALE GENOMIC DNA]</scope>
    <source>
        <strain evidence="14 15">P03D4</strain>
    </source>
</reference>
<dbReference type="RefSeq" id="WP_160657290.1">
    <property type="nucleotide sequence ID" value="NZ_RSEJ01000032.1"/>
</dbReference>
<evidence type="ECO:0000256" key="4">
    <source>
        <dbReference type="ARBA" id="ARBA00022475"/>
    </source>
</evidence>
<feature type="transmembrane region" description="Helical" evidence="12">
    <location>
        <begin position="48"/>
        <end position="68"/>
    </location>
</feature>
<evidence type="ECO:0000256" key="11">
    <source>
        <dbReference type="ARBA" id="ARBA00023136"/>
    </source>
</evidence>
<keyword evidence="8" id="KW-0249">Electron transport</keyword>
<sequence length="198" mass="22819">MKKTIVIFKRFERFWHWGQALLVLLLILTGLELHGVMNLFGFQQSSTLHHWGGFLWMTIVVLIFTWVFTTGEWKQYVPDKKGIDVVLHYYLYGVFVGEPHPHHMSPDNKFNPLQRIAYLGLLFVLIPVQIATGLIFYFFPELRAAGYIEQIGIVAVIHTFTAYTILAFLIVHLYLITLGAKLSSHLKAMLTGKEVIDE</sequence>
<feature type="domain" description="Cytochrome b561 bacterial/Ni-hydrogenase" evidence="13">
    <location>
        <begin position="8"/>
        <end position="192"/>
    </location>
</feature>
<comment type="similarity">
    <text evidence="2">Belongs to the HupC/HyaC/HydC family.</text>
</comment>
<evidence type="ECO:0000256" key="6">
    <source>
        <dbReference type="ARBA" id="ARBA00022692"/>
    </source>
</evidence>
<evidence type="ECO:0000256" key="8">
    <source>
        <dbReference type="ARBA" id="ARBA00022982"/>
    </source>
</evidence>
<gene>
    <name evidence="14" type="ORF">EIZ48_23770</name>
</gene>
<dbReference type="Gene3D" id="1.20.950.20">
    <property type="entry name" value="Transmembrane di-heme cytochromes, Chain C"/>
    <property type="match status" value="1"/>
</dbReference>
<keyword evidence="10" id="KW-0408">Iron</keyword>
<dbReference type="InterPro" id="IPR000516">
    <property type="entry name" value="Ni-dep_Hydgase_cyt-B"/>
</dbReference>
<keyword evidence="4" id="KW-1003">Cell membrane</keyword>
<evidence type="ECO:0000256" key="10">
    <source>
        <dbReference type="ARBA" id="ARBA00023004"/>
    </source>
</evidence>
<accession>A0ABW9YNW0</accession>
<evidence type="ECO:0000256" key="3">
    <source>
        <dbReference type="ARBA" id="ARBA00022448"/>
    </source>
</evidence>
<evidence type="ECO:0000259" key="13">
    <source>
        <dbReference type="Pfam" id="PF01292"/>
    </source>
</evidence>
<evidence type="ECO:0000256" key="9">
    <source>
        <dbReference type="ARBA" id="ARBA00022989"/>
    </source>
</evidence>
<dbReference type="PANTHER" id="PTHR30485:SF1">
    <property type="entry name" value="CYTOCHROME YDHU-RELATED"/>
    <property type="match status" value="1"/>
</dbReference>
<organism evidence="14 15">
    <name type="scientific">Photobacterium alginatilyticum</name>
    <dbReference type="NCBI Taxonomy" id="1775171"/>
    <lineage>
        <taxon>Bacteria</taxon>
        <taxon>Pseudomonadati</taxon>
        <taxon>Pseudomonadota</taxon>
        <taxon>Gammaproteobacteria</taxon>
        <taxon>Vibrionales</taxon>
        <taxon>Vibrionaceae</taxon>
        <taxon>Photobacterium</taxon>
    </lineage>
</organism>
<evidence type="ECO:0000256" key="1">
    <source>
        <dbReference type="ARBA" id="ARBA00004651"/>
    </source>
</evidence>